<dbReference type="AlphaFoldDB" id="A0A4U1MHS6"/>
<keyword evidence="1" id="KW-0969">Cilium</keyword>
<dbReference type="PANTHER" id="PTHR39185">
    <property type="entry name" value="SWARMING MOTILITY PROTEIN SWRD"/>
    <property type="match status" value="1"/>
</dbReference>
<dbReference type="OrthoDB" id="9799862at2"/>
<evidence type="ECO:0000313" key="1">
    <source>
        <dbReference type="EMBL" id="TKD70553.1"/>
    </source>
</evidence>
<protein>
    <submittedName>
        <fullName evidence="1">Flagellar protein D</fullName>
    </submittedName>
</protein>
<dbReference type="PANTHER" id="PTHR39185:SF1">
    <property type="entry name" value="SWARMING MOTILITY PROTEIN SWRD"/>
    <property type="match status" value="1"/>
</dbReference>
<dbReference type="Proteomes" id="UP000310541">
    <property type="component" value="Unassembled WGS sequence"/>
</dbReference>
<accession>A0A4U1MHS6</accession>
<evidence type="ECO:0000313" key="2">
    <source>
        <dbReference type="Proteomes" id="UP000310541"/>
    </source>
</evidence>
<sequence length="66" mass="7639">MITLTKLNRESMMLNAIYIETVESTPDTMILLTNGKRYVVTESAEEVKQLITNFYRDINVLAKNKQ</sequence>
<gene>
    <name evidence="1" type="ORF">FBF83_07940</name>
</gene>
<reference evidence="1 2" key="1">
    <citation type="submission" date="2019-04" db="EMBL/GenBank/DDBJ databases">
        <title>Genome sequence of Bacillus hwajinpoensis strain Y2.</title>
        <authorList>
            <person name="Fair J.L."/>
            <person name="Maclea K.S."/>
        </authorList>
    </citation>
    <scope>NUCLEOTIDE SEQUENCE [LARGE SCALE GENOMIC DNA]</scope>
    <source>
        <strain evidence="1 2">Y2</strain>
    </source>
</reference>
<name>A0A4U1MHS6_9BACL</name>
<dbReference type="RefSeq" id="WP_136946634.1">
    <property type="nucleotide sequence ID" value="NZ_SWFM01000002.1"/>
</dbReference>
<dbReference type="Pfam" id="PF06289">
    <property type="entry name" value="FlbD"/>
    <property type="match status" value="1"/>
</dbReference>
<comment type="caution">
    <text evidence="1">The sequence shown here is derived from an EMBL/GenBank/DDBJ whole genome shotgun (WGS) entry which is preliminary data.</text>
</comment>
<dbReference type="InterPro" id="IPR009384">
    <property type="entry name" value="SwrD-like"/>
</dbReference>
<keyword evidence="1" id="KW-0282">Flagellum</keyword>
<organism evidence="1 2">
    <name type="scientific">Guptibacillus hwajinpoensis</name>
    <dbReference type="NCBI Taxonomy" id="208199"/>
    <lineage>
        <taxon>Bacteria</taxon>
        <taxon>Bacillati</taxon>
        <taxon>Bacillota</taxon>
        <taxon>Bacilli</taxon>
        <taxon>Bacillales</taxon>
        <taxon>Guptibacillaceae</taxon>
        <taxon>Guptibacillus</taxon>
    </lineage>
</organism>
<dbReference type="EMBL" id="SWFM01000002">
    <property type="protein sequence ID" value="TKD70553.1"/>
    <property type="molecule type" value="Genomic_DNA"/>
</dbReference>
<proteinExistence type="predicted"/>
<keyword evidence="1" id="KW-0966">Cell projection</keyword>